<dbReference type="Pfam" id="PF00270">
    <property type="entry name" value="DEAD"/>
    <property type="match status" value="1"/>
</dbReference>
<dbReference type="InterPro" id="IPR013648">
    <property type="entry name" value="PP_Potyviridae"/>
</dbReference>
<dbReference type="Pfam" id="PF00271">
    <property type="entry name" value="Helicase_C"/>
    <property type="match status" value="1"/>
</dbReference>
<dbReference type="GO" id="GO:0006508">
    <property type="term" value="P:proteolysis"/>
    <property type="evidence" value="ECO:0007669"/>
    <property type="project" value="UniProtKB-KW"/>
</dbReference>
<evidence type="ECO:0000256" key="29">
    <source>
        <dbReference type="PROSITE-ProRule" id="PRU01080"/>
    </source>
</evidence>
<evidence type="ECO:0000256" key="21">
    <source>
        <dbReference type="ARBA" id="ARBA00022840"/>
    </source>
</evidence>
<comment type="function">
    <text evidence="26">Has helicase activity. It may be involved in replication.</text>
</comment>
<dbReference type="InterPro" id="IPR009003">
    <property type="entry name" value="Peptidase_S1_PA"/>
</dbReference>
<evidence type="ECO:0000256" key="12">
    <source>
        <dbReference type="ARBA" id="ARBA00022581"/>
    </source>
</evidence>
<evidence type="ECO:0000256" key="3">
    <source>
        <dbReference type="ARBA" id="ARBA00004328"/>
    </source>
</evidence>
<proteinExistence type="inferred from homology"/>
<dbReference type="Gene3D" id="3.30.70.270">
    <property type="match status" value="1"/>
</dbReference>
<evidence type="ECO:0000259" key="33">
    <source>
        <dbReference type="PROSITE" id="PS50507"/>
    </source>
</evidence>
<dbReference type="InterPro" id="IPR011545">
    <property type="entry name" value="DEAD/DEAH_box_helicase_dom"/>
</dbReference>
<reference evidence="38" key="1">
    <citation type="journal article" date="2024" name="Virology">
        <title>From the discovery of a novel arepavirus in diseased arecanut palms (Areca catechu L.) in India to the identification of known and novel arepaviruses in bee and plant transcriptomes through data-mining.</title>
        <authorList>
            <person name="Thava Prakasa Pandian R."/>
            <person name="Bhavishya"/>
            <person name="Kavi Sidharthan V."/>
            <person name="Rajesh M."/>
            <person name="Babu M."/>
            <person name="Sharma S.K."/>
            <person name="Nirmal Kumar B."/>
            <person name="Chaithra M."/>
            <person name="Hegde V."/>
        </authorList>
    </citation>
    <scope>NUCLEOTIDE SEQUENCE</scope>
    <source>
        <strain evidence="38">NER-1</strain>
    </source>
</reference>
<evidence type="ECO:0000256" key="25">
    <source>
        <dbReference type="ARBA" id="ARBA00029405"/>
    </source>
</evidence>
<dbReference type="GO" id="GO:0052170">
    <property type="term" value="P:symbiont-mediated suppression of host innate immune response"/>
    <property type="evidence" value="ECO:0007669"/>
    <property type="project" value="UniProtKB-KW"/>
</dbReference>
<keyword evidence="10" id="KW-0597">Phosphoprotein</keyword>
<feature type="coiled-coil region" evidence="30">
    <location>
        <begin position="1607"/>
        <end position="1634"/>
    </location>
</feature>
<keyword evidence="24" id="KW-0899">Viral immunoevasion</keyword>
<evidence type="ECO:0000256" key="31">
    <source>
        <dbReference type="SAM" id="MobiDB-lite"/>
    </source>
</evidence>
<protein>
    <submittedName>
        <fullName evidence="38">Polyprotein</fullName>
    </submittedName>
</protein>
<keyword evidence="22" id="KW-0946">Virion</keyword>
<dbReference type="Gene3D" id="3.90.70.150">
    <property type="entry name" value="Helper component proteinase"/>
    <property type="match status" value="2"/>
</dbReference>
<keyword evidence="6" id="KW-0696">RNA-directed RNA polymerase</keyword>
<evidence type="ECO:0000256" key="14">
    <source>
        <dbReference type="ARBA" id="ARBA00022670"/>
    </source>
</evidence>
<evidence type="ECO:0000256" key="20">
    <source>
        <dbReference type="ARBA" id="ARBA00022807"/>
    </source>
</evidence>
<feature type="region of interest" description="Disordered" evidence="31">
    <location>
        <begin position="1736"/>
        <end position="1755"/>
    </location>
</feature>
<evidence type="ECO:0000259" key="34">
    <source>
        <dbReference type="PROSITE" id="PS51192"/>
    </source>
</evidence>
<feature type="transmembrane region" description="Helical" evidence="32">
    <location>
        <begin position="891"/>
        <end position="910"/>
    </location>
</feature>
<dbReference type="GO" id="GO:0005198">
    <property type="term" value="F:structural molecule activity"/>
    <property type="evidence" value="ECO:0007669"/>
    <property type="project" value="InterPro"/>
</dbReference>
<evidence type="ECO:0000256" key="23">
    <source>
        <dbReference type="ARBA" id="ARBA00022953"/>
    </source>
</evidence>
<dbReference type="InterPro" id="IPR014001">
    <property type="entry name" value="Helicase_ATP-bd"/>
</dbReference>
<name>A0AB74ULD8_9POTY</name>
<keyword evidence="12" id="KW-0945">Host-virus interaction</keyword>
<dbReference type="Gene3D" id="3.40.50.300">
    <property type="entry name" value="P-loop containing nucleotide triphosphate hydrolases"/>
    <property type="match status" value="2"/>
</dbReference>
<dbReference type="InterPro" id="IPR043128">
    <property type="entry name" value="Rev_trsase/Diguanyl_cyclase"/>
</dbReference>
<evidence type="ECO:0000259" key="35">
    <source>
        <dbReference type="PROSITE" id="PS51194"/>
    </source>
</evidence>
<dbReference type="Pfam" id="PF00863">
    <property type="entry name" value="Peptidase_C4"/>
    <property type="match status" value="1"/>
</dbReference>
<dbReference type="PROSITE" id="PS51192">
    <property type="entry name" value="HELICASE_ATP_BIND_1"/>
    <property type="match status" value="1"/>
</dbReference>
<feature type="domain" description="Peptidase C6" evidence="37">
    <location>
        <begin position="461"/>
        <end position="580"/>
    </location>
</feature>
<keyword evidence="16" id="KW-0548">Nucleotidyltransferase</keyword>
<comment type="similarity">
    <text evidence="4">Belongs to the potyviridae genome polyprotein family.</text>
</comment>
<keyword evidence="17" id="KW-0547">Nucleotide-binding</keyword>
<keyword evidence="18" id="KW-0378">Hydrolase</keyword>
<keyword evidence="32" id="KW-1133">Transmembrane helix</keyword>
<dbReference type="InterPro" id="IPR001592">
    <property type="entry name" value="Poty_coat"/>
</dbReference>
<dbReference type="PANTHER" id="PTHR43519:SF1">
    <property type="entry name" value="ATP-DEPENDENT RNA HELICASE HRPB"/>
    <property type="match status" value="1"/>
</dbReference>
<dbReference type="GO" id="GO:0006351">
    <property type="term" value="P:DNA-templated transcription"/>
    <property type="evidence" value="ECO:0007669"/>
    <property type="project" value="InterPro"/>
</dbReference>
<comment type="function">
    <text evidence="28">Mediates the cap-independent, EIF4E-dependent translation of viral genomic RNAs. Binds to the cap-binding site of host EIF4E and thus interferes with the host EIF4E-dependent mRNA export and translation. VPg-RNA directly binds EIF4E and is a template for transcription. Also forms trimeric complexes with EIF4E-EIF4G, which are templates for translation.</text>
</comment>
<evidence type="ECO:0000256" key="18">
    <source>
        <dbReference type="ARBA" id="ARBA00022801"/>
    </source>
</evidence>
<dbReference type="EMBL" id="PQ197197">
    <property type="protein sequence ID" value="XHV16807.1"/>
    <property type="molecule type" value="Genomic_RNA"/>
</dbReference>
<evidence type="ECO:0000256" key="24">
    <source>
        <dbReference type="ARBA" id="ARBA00023280"/>
    </source>
</evidence>
<evidence type="ECO:0000256" key="10">
    <source>
        <dbReference type="ARBA" id="ARBA00022553"/>
    </source>
</evidence>
<evidence type="ECO:0000256" key="2">
    <source>
        <dbReference type="ARBA" id="ARBA00001848"/>
    </source>
</evidence>
<evidence type="ECO:0000256" key="13">
    <source>
        <dbReference type="ARBA" id="ARBA00022632"/>
    </source>
</evidence>
<dbReference type="InterPro" id="IPR043504">
    <property type="entry name" value="Peptidase_S1_PA_chymotrypsin"/>
</dbReference>
<feature type="domain" description="Peptidase C6" evidence="37">
    <location>
        <begin position="157"/>
        <end position="277"/>
    </location>
</feature>
<evidence type="ECO:0000256" key="30">
    <source>
        <dbReference type="SAM" id="Coils"/>
    </source>
</evidence>
<evidence type="ECO:0000256" key="9">
    <source>
        <dbReference type="ARBA" id="ARBA00022520"/>
    </source>
</evidence>
<dbReference type="Pfam" id="PF00851">
    <property type="entry name" value="Peptidase_C6"/>
    <property type="match status" value="2"/>
</dbReference>
<keyword evidence="14" id="KW-0645">Protease</keyword>
<sequence length="3020" mass="345550">MASASKKIKVNSKSWLSDYKLNEVFTDLGGHDIKNHDYQAMYFPVQLNENMRASGNRTREAIKAEFKEEMTKYSRQSMISSPMVKNLGNNEAVEFSCIVERKIEPDYINYNPRSDTCIRELSCVKSQIARKGHLYVCMEDYIFTGIQGTNTIPVWQGEVFKDGYCWANILLAWSFHLSDFDDIRFAKRVEGLKRDVMAYPALFDLVVKLINITYDMPMLWLVQIPSLWINHTHRLVHVLDQRGAPRGMHQLEVEAFKDLFYVTSLGDRSEAKSWKVGSTGINQEQIETQVLFDRPTSHDVVDRITEDLLRKISILIEGKLSSALEIQTMIHKKISLMDMYMIKHEQVQICNELKQAVAMWIKSAYVNEEELAKEGFGTLRNIPTRGKKINWKNIPHYLQMPEEVMRMDLDDLMKPFESFAIQPVGKLATQATSASQCLRRVNDAYGPACSTGQVSIPLVRGFVPKEGFCYMTAFLALGQQVIFNDCKRYTDQVEKLHYILGSWPTFKQVYKAFYTILVQFPYLDTAAIPTLVLNRENQVIHFCDQRGQPNNTTVLLVDTLGDIIDLINNSTEEWFTYKVGATIQNEIDYVNAENSDISCQSIDQEKTWQEIFKEEIGREEAEKRAVMWRILKSHYEQDVLDTLPIRKVPVPISPHISTFNMMKFYQENLEKIRKNWRKWFKEGTLIEDLAKDAELALFVLMSPATMAKLIRAIQGSQTKFDNITAIFTNDANAVHMCHLLKCMIKGMGNTLNERLVSLAHLKARELIDNSALGTTQLDLMKKLAKEHANFCDQNFFIVTSLERSLHEKNIKQFLGISSTVEWCSFVVHMAWPDINGGYGKGRWSGGQGSTGERIKRTADKIFEKGNIGARTKKLYTSFTSTILIILHICSYIWGMCSILQLSIFLGRVAIRRFVKVPNQTTMFMFLMASIGLLIYVNREMFRSWREKKEFQSKKNEPPKVLMSCMAFAILITYIFNVDMANMLASAFQHFSRLASALLDANLITGSKEFQADFLNVELEITEQEASEGIVQRVKDTYGAWRLAKNLEGIDNTRPLEYGAEYGNQYVIHGNSAVEVAAQALNTTKDWNFVLGATGSGKSTIFPVAYYNLLKQQTKRKHRILILQPTRAATRNVAGGIESHFGQAIYVKHQDFLQQGHLGIQVMTYGTALYTHMANEQFLDQFDTIFLDESHLISEHSLVLESVLNIKTNIVKFYVTATPRVAKVKIEPSRRFPIQKFCFDGKDPQAWIRNIGTGTMEDPLVHGKTSLIFVAGKKESETLAATVNSKYNNIVAYAVHSDNFKKVINRVEEDLNMKPKNIMVFCTNIFETGVTMDVDVVVDFGFTMRPTLDLTEKTLLLEKKRITINQREQRIGRCGRLKKGTALCFGKVTPNDQSVDACTVYSAAILSYVLDVDIYVNSHLSTYWLENITKDQATLMAALQLPLFMTRDLIDKEGRIHKNMAKFLTKYANESLTVNIHEHCISSELYASWPRLEEVAIRAYRGEIPDEVQAMVKERIPFACQNVDMELYMELVKALKGIKPSAQRLFKNRGEITRRITLDIREPALQQTLSYIQEMITIYTNALTNYSELERKLNFGLFASKLNCIQAKTSVKRQIEKVQRNLDKVTRLRSRVEDLLAAKESEVECDYYDNIDIKRCLEFQSGQELSKDKFIELCELESVETASVSRALLEGDLKTAAWGLFCIFIAILGYIVYQCVKRAPKIGNIFEKLVTNSDSEEKEMNFEGKGKKRPSARDKRNPTMMYSQECEDVLDTYFGDDPEAKLKVRGKKKYDNAYIQHLTKDKLPWYIFYDISNDDMVDYAILKNEVGKELFRTKTPIADQEKATIATEEDLTAPLAHALWADECNDYYYEIKMKNGRTYKVHMTPHNPSKYTGHGNVAGFPEKNNILRQTGKTKILECASEVPHSKANPDTPNMIALIHNKGETTHILHAIIYNHWLIIPGHIMVNPGSCYKLNYQGNWFDFDIKQVVHVPGMDMILVPKPPSLKLVKVVAHARELTQPEEITFFYYSKQMKKFVQSGSRRALSDKSPGKWSHNISTAKGMCGAPVISMNTGHLVGIHVVGDHITKLNTFQTFGNEILSILNTQSSDFLKPRILATPNDLGFKNEDFVNFQMRKVSYLKDVYSPIAESEFEANISSGEVEEVITVRVEDNWKTSFEAWSLRDGRVEEKKPLQSDTFKSGFSRDTSMYTQENFQSWAKGNMHLATKEIKGKNSFHPTLEMDIVAEMAPKVLEKHRKLCESDHWLEFKELHPELTENLQELEWQYLPSKLNKSAYWMDLMKYDHPERATPNFVVLKEAAIWVVNHLIKNGMKETRICTTEQVLEDLQWQTAAGAVYYGAKGKVLENYNPDQIRSLAEWCRDNLLKGKNAGIWNASLKAELRPKEKIEANKTRVFTAAPLTTLMATKFYVDDFNKQFYQSHLKANHTVGINKFRRGWEQLYGKLNREGYYWGGGDGSRYDSSIEPFFFDMMVWIRMQFVVEEEKEEFQRALWNMYREFVYTPIYCLDGSVVIKRLGQPSGQPSTVVDNTIILMVSFVYAILEKFGLKDGKNILDEELFCFVCNGDDNKFTVSKTLVQDGKFDLSKQFKNLGLDYKFEELTKDPLEHFYMSLQFTKTTEGIGFALDEERLVAILQWKRGKKYMDVLQSIQAACVESYNRVNIFKVACTYLRWFLYQYHRELAYEEMEEGGKLRILTETEIHNLHYQPEFIVKGIEEQNLNQKEFQMDVGGERSLITSGDQAAYAEQQIGPVTRTPPGGNIVTPVSSGEATSWNLGTLSTEAIELAMIPNIDGTPVLDESTLKAIPYSEMHFDNTTATGEQVKAWESYCKQKYGGSGQPLSDSHFNKLKVAFIYWCADNGTSENHDFDARTKVPTGPNTSMELPLRPFLEGSKSVGLRKIMRFYSDLTVLLLKKRGTLTRWAIKRGIRQKEMIPFAFDFLKFDHKITSVVREILTQAKAGALGSGIKRAMLTDGNVSTGTSYERHTTRDVSEHEHGPSGTNHAMIM</sequence>
<feature type="domain" description="Helicase ATP-binding" evidence="34">
    <location>
        <begin position="1078"/>
        <end position="1236"/>
    </location>
</feature>
<evidence type="ECO:0000256" key="1">
    <source>
        <dbReference type="ARBA" id="ARBA00000785"/>
    </source>
</evidence>
<dbReference type="InterPro" id="IPR027417">
    <property type="entry name" value="P-loop_NTPase"/>
</dbReference>
<comment type="subcellular location">
    <subcellularLocation>
        <location evidence="27">Host cytoplasmic vesicle</location>
    </subcellularLocation>
    <subcellularLocation>
        <location evidence="3">Virion</location>
    </subcellularLocation>
</comment>
<dbReference type="GO" id="GO:0004197">
    <property type="term" value="F:cysteine-type endopeptidase activity"/>
    <property type="evidence" value="ECO:0007669"/>
    <property type="project" value="InterPro"/>
</dbReference>
<dbReference type="InterPro" id="IPR007094">
    <property type="entry name" value="RNA-dir_pol_PSvirus"/>
</dbReference>
<feature type="compositionally biased region" description="Basic and acidic residues" evidence="31">
    <location>
        <begin position="2996"/>
        <end position="3010"/>
    </location>
</feature>
<dbReference type="PROSITE" id="PS51194">
    <property type="entry name" value="HELICASE_CTER"/>
    <property type="match status" value="1"/>
</dbReference>
<dbReference type="SUPFAM" id="SSF52540">
    <property type="entry name" value="P-loop containing nucleoside triphosphate hydrolases"/>
    <property type="match status" value="1"/>
</dbReference>
<keyword evidence="7" id="KW-1036">Host cytoplasmic vesicle</keyword>
<dbReference type="PANTHER" id="PTHR43519">
    <property type="entry name" value="ATP-DEPENDENT RNA HELICASE HRPB"/>
    <property type="match status" value="1"/>
</dbReference>
<dbReference type="InterPro" id="IPR001205">
    <property type="entry name" value="RNA-dir_pol_C"/>
</dbReference>
<keyword evidence="32" id="KW-0812">Transmembrane</keyword>
<evidence type="ECO:0000256" key="27">
    <source>
        <dbReference type="ARBA" id="ARBA00034108"/>
    </source>
</evidence>
<comment type="function">
    <text evidence="25">Involved in aphid transmission, cell-to-cell and systemis movement, encapsidation of the viral RNA and in the regulation of viral RNA amplification.</text>
</comment>
<gene>
    <name evidence="38" type="ORF">APNRSV2_gp1</name>
</gene>
<keyword evidence="23" id="KW-0693">Viral RNA replication</keyword>
<keyword evidence="19" id="KW-0347">Helicase</keyword>
<dbReference type="PROSITE" id="PS51436">
    <property type="entry name" value="POTYVIRUS_NIA_PRO"/>
    <property type="match status" value="1"/>
</dbReference>
<accession>A0AB74ULD8</accession>
<evidence type="ECO:0000256" key="16">
    <source>
        <dbReference type="ARBA" id="ARBA00022695"/>
    </source>
</evidence>
<dbReference type="InterPro" id="IPR042308">
    <property type="entry name" value="HC_PRO_CPD_sf"/>
</dbReference>
<dbReference type="GO" id="GO:0005524">
    <property type="term" value="F:ATP binding"/>
    <property type="evidence" value="ECO:0007669"/>
    <property type="project" value="UniProtKB-KW"/>
</dbReference>
<organism evidence="38">
    <name type="scientific">Areca palm necrotic ringspot virus 2</name>
    <dbReference type="NCBI Taxonomy" id="3367521"/>
    <lineage>
        <taxon>Viruses</taxon>
        <taxon>Riboviria</taxon>
        <taxon>Orthornavirae</taxon>
        <taxon>Pisuviricota</taxon>
        <taxon>Stelpaviricetes</taxon>
        <taxon>Patatavirales</taxon>
        <taxon>Potyviridae</taxon>
        <taxon>Arepavirus</taxon>
    </lineage>
</organism>
<dbReference type="GO" id="GO:0004386">
    <property type="term" value="F:helicase activity"/>
    <property type="evidence" value="ECO:0007669"/>
    <property type="project" value="UniProtKB-KW"/>
</dbReference>
<evidence type="ECO:0000256" key="4">
    <source>
        <dbReference type="ARBA" id="ARBA00006064"/>
    </source>
</evidence>
<evidence type="ECO:0000256" key="8">
    <source>
        <dbReference type="ARBA" id="ARBA00022497"/>
    </source>
</evidence>
<dbReference type="GO" id="GO:0003968">
    <property type="term" value="F:RNA-directed RNA polymerase activity"/>
    <property type="evidence" value="ECO:0007669"/>
    <property type="project" value="UniProtKB-KW"/>
</dbReference>
<evidence type="ECO:0000313" key="38">
    <source>
        <dbReference type="EMBL" id="XHV16807.1"/>
    </source>
</evidence>
<feature type="domain" description="RdRp catalytic" evidence="33">
    <location>
        <begin position="2465"/>
        <end position="2595"/>
    </location>
</feature>
<dbReference type="Pfam" id="PF00767">
    <property type="entry name" value="Poty_coat"/>
    <property type="match status" value="1"/>
</dbReference>
<dbReference type="GO" id="GO:0019029">
    <property type="term" value="C:helical viral capsid"/>
    <property type="evidence" value="ECO:0007669"/>
    <property type="project" value="UniProtKB-KW"/>
</dbReference>
<evidence type="ECO:0000256" key="26">
    <source>
        <dbReference type="ARBA" id="ARBA00029422"/>
    </source>
</evidence>
<feature type="domain" description="Peptidase C4" evidence="36">
    <location>
        <begin position="1916"/>
        <end position="2128"/>
    </location>
</feature>
<evidence type="ECO:0000256" key="32">
    <source>
        <dbReference type="SAM" id="Phobius"/>
    </source>
</evidence>
<feature type="transmembrane region" description="Helical" evidence="32">
    <location>
        <begin position="960"/>
        <end position="984"/>
    </location>
</feature>
<feature type="domain" description="Helicase C-terminal" evidence="35">
    <location>
        <begin position="1254"/>
        <end position="1428"/>
    </location>
</feature>
<evidence type="ECO:0000256" key="5">
    <source>
        <dbReference type="ARBA" id="ARBA00022463"/>
    </source>
</evidence>
<evidence type="ECO:0000256" key="7">
    <source>
        <dbReference type="ARBA" id="ARBA00022488"/>
    </source>
</evidence>
<dbReference type="SUPFAM" id="SSF50494">
    <property type="entry name" value="Trypsin-like serine proteases"/>
    <property type="match status" value="1"/>
</dbReference>
<evidence type="ECO:0000256" key="11">
    <source>
        <dbReference type="ARBA" id="ARBA00022561"/>
    </source>
</evidence>
<dbReference type="GO" id="GO:0016818">
    <property type="term" value="F:hydrolase activity, acting on acid anhydrides, in phosphorus-containing anhydrides"/>
    <property type="evidence" value="ECO:0007669"/>
    <property type="project" value="InterPro"/>
</dbReference>
<dbReference type="Pfam" id="PF00680">
    <property type="entry name" value="RdRP_1"/>
    <property type="match status" value="1"/>
</dbReference>
<feature type="active site" description="For helper component proteinase activity" evidence="29">
    <location>
        <position position="541"/>
    </location>
</feature>
<dbReference type="SMART" id="SM00487">
    <property type="entry name" value="DEXDc"/>
    <property type="match status" value="1"/>
</dbReference>
<comment type="catalytic activity">
    <reaction evidence="1">
        <text>Hydrolyzes glutaminyl bonds, and activity is further restricted by preferences for the amino acids in P6 - P1' that vary with the species of potyvirus, e.g. Glu-Xaa-Xaa-Tyr-Xaa-Gln-|-(Ser or Gly) for the enzyme from tobacco etch virus. The natural substrate is the viral polyprotein, but other proteins and oligopeptides containing the appropriate consensus sequence are also cleaved.</text>
        <dbReference type="EC" id="3.4.22.44"/>
    </reaction>
</comment>
<keyword evidence="11" id="KW-0167">Capsid protein</keyword>
<dbReference type="SMART" id="SM00490">
    <property type="entry name" value="HELICc"/>
    <property type="match status" value="1"/>
</dbReference>
<keyword evidence="21" id="KW-0067">ATP-binding</keyword>
<evidence type="ECO:0000256" key="22">
    <source>
        <dbReference type="ARBA" id="ARBA00022844"/>
    </source>
</evidence>
<dbReference type="InterPro" id="IPR031159">
    <property type="entry name" value="HC_PRO_CPD_dom"/>
</dbReference>
<dbReference type="PRINTS" id="PR00966">
    <property type="entry name" value="NIAPOTYPTASE"/>
</dbReference>
<comment type="catalytic activity">
    <reaction evidence="2">
        <text>Hydrolyzes a Gly-|-Gly bond at its own C-terminus, commonly in the sequence -Tyr-Xaa-Val-Gly-|-Gly, in the processing of the potyviral polyprotein.</text>
        <dbReference type="EC" id="3.4.22.45"/>
    </reaction>
</comment>
<dbReference type="GO" id="GO:0039694">
    <property type="term" value="P:viral RNA genome replication"/>
    <property type="evidence" value="ECO:0007669"/>
    <property type="project" value="InterPro"/>
</dbReference>
<keyword evidence="5" id="KW-0941">Suppressor of RNA silencing</keyword>
<dbReference type="Pfam" id="PF08440">
    <property type="entry name" value="Poty_PP"/>
    <property type="match status" value="1"/>
</dbReference>
<dbReference type="GO" id="GO:0003723">
    <property type="term" value="F:RNA binding"/>
    <property type="evidence" value="ECO:0007669"/>
    <property type="project" value="InterPro"/>
</dbReference>
<dbReference type="PROSITE" id="PS51744">
    <property type="entry name" value="HC_PRO_CPD"/>
    <property type="match status" value="2"/>
</dbReference>
<dbReference type="Gene3D" id="2.40.10.10">
    <property type="entry name" value="Trypsin-like serine proteases"/>
    <property type="match status" value="1"/>
</dbReference>
<dbReference type="GO" id="GO:0044161">
    <property type="term" value="C:host cell cytoplasmic vesicle"/>
    <property type="evidence" value="ECO:0007669"/>
    <property type="project" value="UniProtKB-SubCell"/>
</dbReference>
<feature type="region of interest" description="Disordered" evidence="31">
    <location>
        <begin position="2990"/>
        <end position="3020"/>
    </location>
</feature>
<dbReference type="SUPFAM" id="SSF56672">
    <property type="entry name" value="DNA/RNA polymerases"/>
    <property type="match status" value="1"/>
</dbReference>
<evidence type="ECO:0000256" key="19">
    <source>
        <dbReference type="ARBA" id="ARBA00022806"/>
    </source>
</evidence>
<dbReference type="PROSITE" id="PS50507">
    <property type="entry name" value="RDRP_SSRNA_POS"/>
    <property type="match status" value="1"/>
</dbReference>
<evidence type="ECO:0000259" key="37">
    <source>
        <dbReference type="PROSITE" id="PS51744"/>
    </source>
</evidence>
<feature type="active site" description="For helper component proteinase activity" evidence="29">
    <location>
        <position position="165"/>
    </location>
</feature>
<keyword evidence="9" id="KW-0191">Covalent protein-RNA linkage</keyword>
<keyword evidence="20" id="KW-0788">Thiol protease</keyword>
<keyword evidence="15" id="KW-0808">Transferase</keyword>
<reference evidence="38" key="2">
    <citation type="submission" date="2024-08" db="EMBL/GenBank/DDBJ databases">
        <authorList>
            <person name="Thava Prakasa Pandian R."/>
            <person name="Bhavishya A."/>
            <person name="Rajesh M.K."/>
            <person name="Sidharthan V.K."/>
            <person name="Nirmalkumar B.J."/>
            <person name="Babu M."/>
            <person name="Sharma S.K."/>
            <person name="Chaithra M."/>
            <person name="Hegde V."/>
        </authorList>
    </citation>
    <scope>NUCLEOTIDE SEQUENCE</scope>
    <source>
        <strain evidence="38">NER-1</strain>
    </source>
</reference>
<dbReference type="InterPro" id="IPR001730">
    <property type="entry name" value="Potyv_NIa-pro_dom"/>
</dbReference>
<dbReference type="InterPro" id="IPR043502">
    <property type="entry name" value="DNA/RNA_pol_sf"/>
</dbReference>
<keyword evidence="8" id="KW-1139">Helical capsid protein</keyword>
<evidence type="ECO:0000256" key="28">
    <source>
        <dbReference type="ARBA" id="ARBA00045403"/>
    </source>
</evidence>
<keyword evidence="13" id="KW-1090">Inhibition of host innate immune response by virus</keyword>
<keyword evidence="32" id="KW-0472">Membrane</keyword>
<evidence type="ECO:0000259" key="36">
    <source>
        <dbReference type="PROSITE" id="PS51436"/>
    </source>
</evidence>
<dbReference type="InterPro" id="IPR001456">
    <property type="entry name" value="HC-pro"/>
</dbReference>
<evidence type="ECO:0000256" key="15">
    <source>
        <dbReference type="ARBA" id="ARBA00022679"/>
    </source>
</evidence>
<keyword evidence="30" id="KW-0175">Coiled coil</keyword>
<feature type="active site" description="For helper component proteinase activity" evidence="29">
    <location>
        <position position="469"/>
    </location>
</feature>
<evidence type="ECO:0000256" key="17">
    <source>
        <dbReference type="ARBA" id="ARBA00022741"/>
    </source>
</evidence>
<feature type="active site" description="For helper component proteinase activity" evidence="29">
    <location>
        <position position="237"/>
    </location>
</feature>
<dbReference type="InterPro" id="IPR001650">
    <property type="entry name" value="Helicase_C-like"/>
</dbReference>
<feature type="compositionally biased region" description="Basic and acidic residues" evidence="31">
    <location>
        <begin position="1737"/>
        <end position="1755"/>
    </location>
</feature>
<evidence type="ECO:0000256" key="6">
    <source>
        <dbReference type="ARBA" id="ARBA00022484"/>
    </source>
</evidence>
<dbReference type="CDD" id="cd23175">
    <property type="entry name" value="ps-ssRNAv_Potyviridae_RdRp"/>
    <property type="match status" value="1"/>
</dbReference>